<keyword evidence="4" id="KW-1185">Reference proteome</keyword>
<feature type="compositionally biased region" description="Basic and acidic residues" evidence="1">
    <location>
        <begin position="210"/>
        <end position="224"/>
    </location>
</feature>
<reference evidence="3" key="2">
    <citation type="submission" date="2020-09" db="EMBL/GenBank/DDBJ databases">
        <authorList>
            <person name="Sun Q."/>
            <person name="Zhou Y."/>
        </authorList>
    </citation>
    <scope>NUCLEOTIDE SEQUENCE</scope>
    <source>
        <strain evidence="3">CGMCC 4.7368</strain>
    </source>
</reference>
<feature type="region of interest" description="Disordered" evidence="1">
    <location>
        <begin position="34"/>
        <end position="84"/>
    </location>
</feature>
<dbReference type="PANTHER" id="PTHR42852:SF17">
    <property type="entry name" value="THIOREDOXIN-LIKE PROTEIN HI_1115"/>
    <property type="match status" value="1"/>
</dbReference>
<dbReference type="AlphaFoldDB" id="A0A917YN35"/>
<comment type="caution">
    <text evidence="3">The sequence shown here is derived from an EMBL/GenBank/DDBJ whole genome shotgun (WGS) entry which is preliminary data.</text>
</comment>
<dbReference type="Gene3D" id="3.40.30.10">
    <property type="entry name" value="Glutaredoxin"/>
    <property type="match status" value="1"/>
</dbReference>
<dbReference type="PROSITE" id="PS51352">
    <property type="entry name" value="THIOREDOXIN_2"/>
    <property type="match status" value="1"/>
</dbReference>
<dbReference type="SUPFAM" id="SSF52833">
    <property type="entry name" value="Thioredoxin-like"/>
    <property type="match status" value="1"/>
</dbReference>
<dbReference type="EMBL" id="BMNH01000001">
    <property type="protein sequence ID" value="GGO60814.1"/>
    <property type="molecule type" value="Genomic_DNA"/>
</dbReference>
<dbReference type="PROSITE" id="PS51257">
    <property type="entry name" value="PROKAR_LIPOPROTEIN"/>
    <property type="match status" value="1"/>
</dbReference>
<name>A0A917YN35_9ACTN</name>
<dbReference type="PANTHER" id="PTHR42852">
    <property type="entry name" value="THIOL:DISULFIDE INTERCHANGE PROTEIN DSBE"/>
    <property type="match status" value="1"/>
</dbReference>
<protein>
    <recommendedName>
        <fullName evidence="2">Thioredoxin domain-containing protein</fullName>
    </recommendedName>
</protein>
<dbReference type="Proteomes" id="UP000646523">
    <property type="component" value="Unassembled WGS sequence"/>
</dbReference>
<evidence type="ECO:0000256" key="1">
    <source>
        <dbReference type="SAM" id="MobiDB-lite"/>
    </source>
</evidence>
<organism evidence="3 4">
    <name type="scientific">Nonomuraea cavernae</name>
    <dbReference type="NCBI Taxonomy" id="2045107"/>
    <lineage>
        <taxon>Bacteria</taxon>
        <taxon>Bacillati</taxon>
        <taxon>Actinomycetota</taxon>
        <taxon>Actinomycetes</taxon>
        <taxon>Streptosporangiales</taxon>
        <taxon>Streptosporangiaceae</taxon>
        <taxon>Nonomuraea</taxon>
    </lineage>
</organism>
<proteinExistence type="predicted"/>
<dbReference type="Pfam" id="PF00578">
    <property type="entry name" value="AhpC-TSA"/>
    <property type="match status" value="1"/>
</dbReference>
<evidence type="ECO:0000313" key="4">
    <source>
        <dbReference type="Proteomes" id="UP000646523"/>
    </source>
</evidence>
<dbReference type="InterPro" id="IPR000866">
    <property type="entry name" value="AhpC/TSA"/>
</dbReference>
<reference evidence="3" key="1">
    <citation type="journal article" date="2014" name="Int. J. Syst. Evol. Microbiol.">
        <title>Complete genome sequence of Corynebacterium casei LMG S-19264T (=DSM 44701T), isolated from a smear-ripened cheese.</title>
        <authorList>
            <consortium name="US DOE Joint Genome Institute (JGI-PGF)"/>
            <person name="Walter F."/>
            <person name="Albersmeier A."/>
            <person name="Kalinowski J."/>
            <person name="Ruckert C."/>
        </authorList>
    </citation>
    <scope>NUCLEOTIDE SEQUENCE</scope>
    <source>
        <strain evidence="3">CGMCC 4.7368</strain>
    </source>
</reference>
<dbReference type="GO" id="GO:0016491">
    <property type="term" value="F:oxidoreductase activity"/>
    <property type="evidence" value="ECO:0007669"/>
    <property type="project" value="InterPro"/>
</dbReference>
<feature type="region of interest" description="Disordered" evidence="1">
    <location>
        <begin position="197"/>
        <end position="224"/>
    </location>
</feature>
<evidence type="ECO:0000259" key="2">
    <source>
        <dbReference type="PROSITE" id="PS51352"/>
    </source>
</evidence>
<accession>A0A917YN35</accession>
<gene>
    <name evidence="3" type="ORF">GCM10012289_01570</name>
</gene>
<dbReference type="InterPro" id="IPR013766">
    <property type="entry name" value="Thioredoxin_domain"/>
</dbReference>
<dbReference type="InterPro" id="IPR036249">
    <property type="entry name" value="Thioredoxin-like_sf"/>
</dbReference>
<sequence length="224" mass="23129">MERGGAPRLDGMTRTRTLAVLAMATLLAGACGTMEQDGMTPGDASPPTSEMASEMASETTPAPTSEMTSGLTSGTAAPTASQEAAAPASVPAALRFSARTLDGETFQGAGLAGRPVVFWFWAAWCPKCASEAPAVKSAADARGDVAFVGVGGLDTEAAMKEFVQRTGTGDLTHLSDAKGAVWTKLGVSEQSTFVFMKPDGSSEKVSGPLNRDKLDEHLRKLTGR</sequence>
<feature type="compositionally biased region" description="Polar residues" evidence="1">
    <location>
        <begin position="46"/>
        <end position="74"/>
    </location>
</feature>
<evidence type="ECO:0000313" key="3">
    <source>
        <dbReference type="EMBL" id="GGO60814.1"/>
    </source>
</evidence>
<dbReference type="GO" id="GO:0016209">
    <property type="term" value="F:antioxidant activity"/>
    <property type="evidence" value="ECO:0007669"/>
    <property type="project" value="InterPro"/>
</dbReference>
<feature type="domain" description="Thioredoxin" evidence="2">
    <location>
        <begin position="71"/>
        <end position="223"/>
    </location>
</feature>
<dbReference type="InterPro" id="IPR050553">
    <property type="entry name" value="Thioredoxin_ResA/DsbE_sf"/>
</dbReference>
<feature type="compositionally biased region" description="Low complexity" evidence="1">
    <location>
        <begin position="75"/>
        <end position="84"/>
    </location>
</feature>